<evidence type="ECO:0000256" key="1">
    <source>
        <dbReference type="SAM" id="Phobius"/>
    </source>
</evidence>
<feature type="transmembrane region" description="Helical" evidence="1">
    <location>
        <begin position="83"/>
        <end position="102"/>
    </location>
</feature>
<dbReference type="PANTHER" id="PTHR12526:SF630">
    <property type="entry name" value="GLYCOSYLTRANSFERASE"/>
    <property type="match status" value="1"/>
</dbReference>
<evidence type="ECO:0000259" key="2">
    <source>
        <dbReference type="Pfam" id="PF00534"/>
    </source>
</evidence>
<name>A0A4Q9FTQ7_9FLAO</name>
<evidence type="ECO:0000313" key="4">
    <source>
        <dbReference type="Proteomes" id="UP000292372"/>
    </source>
</evidence>
<keyword evidence="3" id="KW-0808">Transferase</keyword>
<evidence type="ECO:0000313" key="3">
    <source>
        <dbReference type="EMBL" id="TBN17662.1"/>
    </source>
</evidence>
<sequence>MIKKINIIFVLPTLFAGGAEKIMSFISQNIDKEKFQAKLLIAGHSKDAAYDIKNIEVTYLNKDRVLYAIPQFFIFIIKNKPDIVFSSISHLNIVMAFFSLFFKKTKFIGREATISSEYEEEKKKRININKILYKKLYGKLDMIVCQSKDMSKHIMDTYNIPLKKTIIINNPISNDSSPINNGKHKSKTKHLITVGRLSKEKGILRILRILAKLDFDFTYTLIGNGDEKETIFKEAKRLNLFNKIKHIPFTKDVSSYIAKHDFFLQGSYVEGFPNSVLESCVVGTPVIAFDVPGGTKEIISNGINGFLVNTENEFINKLNTNVNFEPDKIRSFVQKKFNKEKILNEYEKMFKEI</sequence>
<dbReference type="AlphaFoldDB" id="A0A4Q9FTQ7"/>
<dbReference type="InterPro" id="IPR001296">
    <property type="entry name" value="Glyco_trans_1"/>
</dbReference>
<dbReference type="OrthoDB" id="791981at2"/>
<dbReference type="GO" id="GO:0016757">
    <property type="term" value="F:glycosyltransferase activity"/>
    <property type="evidence" value="ECO:0007669"/>
    <property type="project" value="InterPro"/>
</dbReference>
<dbReference type="SUPFAM" id="SSF53756">
    <property type="entry name" value="UDP-Glycosyltransferase/glycogen phosphorylase"/>
    <property type="match status" value="1"/>
</dbReference>
<proteinExistence type="predicted"/>
<gene>
    <name evidence="3" type="ORF">EYD46_04925</name>
</gene>
<dbReference type="Proteomes" id="UP000292372">
    <property type="component" value="Unassembled WGS sequence"/>
</dbReference>
<keyword evidence="4" id="KW-1185">Reference proteome</keyword>
<dbReference type="Gene3D" id="3.40.50.2000">
    <property type="entry name" value="Glycogen Phosphorylase B"/>
    <property type="match status" value="2"/>
</dbReference>
<protein>
    <submittedName>
        <fullName evidence="3">Glycosyltransferase</fullName>
    </submittedName>
</protein>
<dbReference type="EMBL" id="SIRS01000002">
    <property type="protein sequence ID" value="TBN17662.1"/>
    <property type="molecule type" value="Genomic_DNA"/>
</dbReference>
<accession>A0A4Q9FTQ7</accession>
<dbReference type="RefSeq" id="WP_130935952.1">
    <property type="nucleotide sequence ID" value="NZ_BMEE01000001.1"/>
</dbReference>
<reference evidence="3 4" key="1">
    <citation type="journal article" date="2015" name="Int. J. Syst. Evol. Microbiol.">
        <title>Hyunsoonleella pacifica sp. nov., isolated from seawater of South Pacific Gyre.</title>
        <authorList>
            <person name="Gao X."/>
            <person name="Zhang Z."/>
            <person name="Dai X."/>
            <person name="Zhang X.H."/>
        </authorList>
    </citation>
    <scope>NUCLEOTIDE SEQUENCE [LARGE SCALE GENOMIC DNA]</scope>
    <source>
        <strain evidence="3 4">SW033</strain>
    </source>
</reference>
<keyword evidence="1" id="KW-1133">Transmembrane helix</keyword>
<organism evidence="3 4">
    <name type="scientific">Hyunsoonleella pacifica</name>
    <dbReference type="NCBI Taxonomy" id="1080224"/>
    <lineage>
        <taxon>Bacteria</taxon>
        <taxon>Pseudomonadati</taxon>
        <taxon>Bacteroidota</taxon>
        <taxon>Flavobacteriia</taxon>
        <taxon>Flavobacteriales</taxon>
        <taxon>Flavobacteriaceae</taxon>
    </lineage>
</organism>
<keyword evidence="1" id="KW-0812">Transmembrane</keyword>
<feature type="domain" description="Glycosyl transferase family 1" evidence="2">
    <location>
        <begin position="183"/>
        <end position="313"/>
    </location>
</feature>
<keyword evidence="1" id="KW-0472">Membrane</keyword>
<comment type="caution">
    <text evidence="3">The sequence shown here is derived from an EMBL/GenBank/DDBJ whole genome shotgun (WGS) entry which is preliminary data.</text>
</comment>
<dbReference type="PANTHER" id="PTHR12526">
    <property type="entry name" value="GLYCOSYLTRANSFERASE"/>
    <property type="match status" value="1"/>
</dbReference>
<dbReference type="Pfam" id="PF00534">
    <property type="entry name" value="Glycos_transf_1"/>
    <property type="match status" value="1"/>
</dbReference>
<dbReference type="CDD" id="cd03811">
    <property type="entry name" value="GT4_GT28_WabH-like"/>
    <property type="match status" value="1"/>
</dbReference>